<dbReference type="InterPro" id="IPR013320">
    <property type="entry name" value="ConA-like_dom_sf"/>
</dbReference>
<evidence type="ECO:0000256" key="1">
    <source>
        <dbReference type="ARBA" id="ARBA00006865"/>
    </source>
</evidence>
<evidence type="ECO:0000259" key="2">
    <source>
        <dbReference type="PROSITE" id="PS51762"/>
    </source>
</evidence>
<feature type="domain" description="GH16" evidence="2">
    <location>
        <begin position="1130"/>
        <end position="1410"/>
    </location>
</feature>
<comment type="similarity">
    <text evidence="1">Belongs to the glycosyl hydrolase 16 family.</text>
</comment>
<dbReference type="SUPFAM" id="SSF49899">
    <property type="entry name" value="Concanavalin A-like lectins/glucanases"/>
    <property type="match status" value="1"/>
</dbReference>
<dbReference type="Gene3D" id="2.60.40.3630">
    <property type="match status" value="2"/>
</dbReference>
<dbReference type="Proteomes" id="UP000824135">
    <property type="component" value="Unassembled WGS sequence"/>
</dbReference>
<reference evidence="3" key="1">
    <citation type="journal article" date="2021" name="PeerJ">
        <title>Extensive microbial diversity within the chicken gut microbiome revealed by metagenomics and culture.</title>
        <authorList>
            <person name="Gilroy R."/>
            <person name="Ravi A."/>
            <person name="Getino M."/>
            <person name="Pursley I."/>
            <person name="Horton D.L."/>
            <person name="Alikhan N.F."/>
            <person name="Baker D."/>
            <person name="Gharbi K."/>
            <person name="Hall N."/>
            <person name="Watson M."/>
            <person name="Adriaenssens E.M."/>
            <person name="Foster-Nyarko E."/>
            <person name="Jarju S."/>
            <person name="Secka A."/>
            <person name="Antonio M."/>
            <person name="Oren A."/>
            <person name="Chaudhuri R.R."/>
            <person name="La Ragione R."/>
            <person name="Hildebrand F."/>
            <person name="Pallen M.J."/>
        </authorList>
    </citation>
    <scope>NUCLEOTIDE SEQUENCE</scope>
    <source>
        <strain evidence="3">CHK199-9574</strain>
    </source>
</reference>
<sequence>MKKHGVILLFAILCVALFGLGLLAGCGSDGSGKTEYSITVAETENGTVSASASKAAEGTEITVTVTPDANYVLKEGSLRYNGTVIENNKFTMPAEKVTITATFVVAESPAAEYSITVAETENGTVSASASKAAEGTEITVTVTPDANYVLKEGSLRYNGTVIEDNKFTMPAENVTITAEFVGEEAVGITVTAPVKETYYLDEQAQELDLTGMEVTLDYASGNSVPVDLDDVTVSTVDLSVVNENILVTVSYEGFEDTFYIGVRQRTVSDDDLTATYYYNRTAEEDLSIEQSSVTGIVTLDGTTVSYTVGDGKVTVANSQLTAAQMILRVNKGSDYVFVKAIGETHISTVEEFKAIANDLSGYYVLDNSINFEGVYLEPFGTVPLYVTSDGTDSSNNIDTSGAGETPDSTGNFGQIGIPFTGTFDGNGYVLYNFKTGYESAAYAAGAFGRSLFGYIGETGVVKNVILRAYNIAGGQHSAFIAGLNLGTIENITIESTSSINSNYGLAHVVAAYNGGSIANVVCYVEKAQNSSGDIDFVEASDENFGSGTSVRVYIAPEGEVEELTALDGWKYIEGIGTICANDYYVFSRAESFEIPLGGELSLDLWFESAVSEDILVQIWGNAEIESGWDGENGVHVISFADGWSETEVGATFVVGVGTNAHGVSQWINVTVGEKVLTEVTFDGDQPLAWNKGTAVEGNESAFALTAHYSDGSTGSVVPDSVTGLDVDDESTQTVTLTYQGMSVQIQVTVAESAASLESLTLEGAAKNTVFYVGGSIALDDLTGLTLKANYSDGTSPTVPITLDMLSKTTFDAAGDPVEITITYGGKTAAFEVTVYEAPESITITVNQDVVTYPEGSAIDWSQYIEAEDNNGNPIKFENLSFGQDQVLNGEVSAKFVYTFNGEQTVESTEHTITFWYGIGTVEQWNAFAAKTGTTVEGFGGNYRLTADIDFAGVDFMPAAGTPSETPNGTAGFSGTFDGCGYSMSNILLASHNSAVFINLNGTGVIQNLVINGIQANGSGCAGLVIHNYGTVKDNLVINFYDISSWGAALVSNNTSFGTVSGCIADKVTFDDPSLNNFSLVKANIGKIENCLAVESNATNDVGAGDPDGTKTNVITIESFTADGGDSVFAYADGNYTYTQGESLTVTFSDALWTLDEESKHLVLKKSDESSATSTVAEDFSSLDAWTIENRVWGYSGEQTHGGVITQNVCYDSDGNLVMIVNGDYYEGDKKGINSSYADVYGGKRTGAAIQSKQTFGYGSFEVEMTVPAFNGICTAVWLYNHFPNEAGGENHNYEIDIEVHGTAADEDGSLINSGNLRSVTCTSWLTETVYDSEIVDLNKALNDGNFHTFRFDWHSDRIEYYVDGALIYTSTECIPSNEMYFNIGCWFPNGWCGEPDFETDYITVKSFTYTAFEGEEAGTINSEDRTGNSSVDESVVLPERNYFANGSFAYDIAKNDAFQVAEGTYTYTAGSLAFEGKITQTVDMDCAGLSYLFRMQAEGEITVTVYFQTFTGGVGEIGSMQIESGGRIQPPDGTTRMLFVFEGTGTLREISLTLA</sequence>
<dbReference type="GO" id="GO:0005975">
    <property type="term" value="P:carbohydrate metabolic process"/>
    <property type="evidence" value="ECO:0007669"/>
    <property type="project" value="InterPro"/>
</dbReference>
<dbReference type="InterPro" id="IPR044060">
    <property type="entry name" value="Bacterial_rp_domain"/>
</dbReference>
<evidence type="ECO:0000313" key="4">
    <source>
        <dbReference type="Proteomes" id="UP000824135"/>
    </source>
</evidence>
<dbReference type="PANTHER" id="PTHR10963">
    <property type="entry name" value="GLYCOSYL HYDROLASE-RELATED"/>
    <property type="match status" value="1"/>
</dbReference>
<dbReference type="Gene3D" id="2.160.20.110">
    <property type="match status" value="2"/>
</dbReference>
<reference evidence="3" key="2">
    <citation type="submission" date="2021-04" db="EMBL/GenBank/DDBJ databases">
        <authorList>
            <person name="Gilroy R."/>
        </authorList>
    </citation>
    <scope>NUCLEOTIDE SEQUENCE</scope>
    <source>
        <strain evidence="3">CHK199-9574</strain>
    </source>
</reference>
<dbReference type="Pfam" id="PF00722">
    <property type="entry name" value="Glyco_hydro_16"/>
    <property type="match status" value="1"/>
</dbReference>
<dbReference type="InterPro" id="IPR050546">
    <property type="entry name" value="Glycosyl_Hydrlase_16"/>
</dbReference>
<organism evidence="3 4">
    <name type="scientific">Candidatus Borkfalkia excrementavium</name>
    <dbReference type="NCBI Taxonomy" id="2838505"/>
    <lineage>
        <taxon>Bacteria</taxon>
        <taxon>Bacillati</taxon>
        <taxon>Bacillota</taxon>
        <taxon>Clostridia</taxon>
        <taxon>Christensenellales</taxon>
        <taxon>Christensenellaceae</taxon>
        <taxon>Candidatus Borkfalkia</taxon>
    </lineage>
</organism>
<dbReference type="Pfam" id="PF07523">
    <property type="entry name" value="Big_3"/>
    <property type="match status" value="1"/>
</dbReference>
<dbReference type="CDD" id="cd00413">
    <property type="entry name" value="Glyco_hydrolase_16"/>
    <property type="match status" value="1"/>
</dbReference>
<evidence type="ECO:0000313" key="3">
    <source>
        <dbReference type="EMBL" id="HIY78256.1"/>
    </source>
</evidence>
<name>A0A9D2CGF6_9FIRM</name>
<dbReference type="InterPro" id="IPR022038">
    <property type="entry name" value="Ig-like_bact"/>
</dbReference>
<dbReference type="Gene3D" id="2.60.120.200">
    <property type="match status" value="1"/>
</dbReference>
<gene>
    <name evidence="3" type="ORF">H9728_04360</name>
</gene>
<dbReference type="EMBL" id="DXCO01000033">
    <property type="protein sequence ID" value="HIY78256.1"/>
    <property type="molecule type" value="Genomic_DNA"/>
</dbReference>
<accession>A0A9D2CGF6</accession>
<proteinExistence type="inferred from homology"/>
<dbReference type="PROSITE" id="PS51257">
    <property type="entry name" value="PROKAR_LIPOPROTEIN"/>
    <property type="match status" value="1"/>
</dbReference>
<dbReference type="PANTHER" id="PTHR10963:SF55">
    <property type="entry name" value="GLYCOSIDE HYDROLASE FAMILY 16 PROTEIN"/>
    <property type="match status" value="1"/>
</dbReference>
<protein>
    <submittedName>
        <fullName evidence="3">Family 16 glycosylhydrolase</fullName>
    </submittedName>
</protein>
<dbReference type="PROSITE" id="PS51762">
    <property type="entry name" value="GH16_2"/>
    <property type="match status" value="1"/>
</dbReference>
<dbReference type="GO" id="GO:0004553">
    <property type="term" value="F:hydrolase activity, hydrolyzing O-glycosyl compounds"/>
    <property type="evidence" value="ECO:0007669"/>
    <property type="project" value="InterPro"/>
</dbReference>
<dbReference type="InterPro" id="IPR000757">
    <property type="entry name" value="Beta-glucanase-like"/>
</dbReference>
<comment type="caution">
    <text evidence="3">The sequence shown here is derived from an EMBL/GenBank/DDBJ whole genome shotgun (WGS) entry which is preliminary data.</text>
</comment>
<dbReference type="Pfam" id="PF18998">
    <property type="entry name" value="Flg_new_2"/>
    <property type="match status" value="2"/>
</dbReference>